<proteinExistence type="predicted"/>
<feature type="region of interest" description="Disordered" evidence="1">
    <location>
        <begin position="173"/>
        <end position="200"/>
    </location>
</feature>
<protein>
    <submittedName>
        <fullName evidence="3">Uncharacterized protein</fullName>
    </submittedName>
</protein>
<dbReference type="InParanoid" id="A0A0G4H3D5"/>
<feature type="region of interest" description="Disordered" evidence="1">
    <location>
        <begin position="48"/>
        <end position="78"/>
    </location>
</feature>
<reference evidence="3 4" key="1">
    <citation type="submission" date="2014-11" db="EMBL/GenBank/DDBJ databases">
        <authorList>
            <person name="Zhu J."/>
            <person name="Qi W."/>
            <person name="Song R."/>
        </authorList>
    </citation>
    <scope>NUCLEOTIDE SEQUENCE [LARGE SCALE GENOMIC DNA]</scope>
</reference>
<evidence type="ECO:0000313" key="4">
    <source>
        <dbReference type="Proteomes" id="UP000041254"/>
    </source>
</evidence>
<keyword evidence="4" id="KW-1185">Reference proteome</keyword>
<dbReference type="EMBL" id="CDMY01000964">
    <property type="protein sequence ID" value="CEM37975.1"/>
    <property type="molecule type" value="Genomic_DNA"/>
</dbReference>
<evidence type="ECO:0000313" key="3">
    <source>
        <dbReference type="EMBL" id="CEM37975.1"/>
    </source>
</evidence>
<gene>
    <name evidence="3" type="ORF">Vbra_19459</name>
</gene>
<dbReference type="AlphaFoldDB" id="A0A0G4H3D5"/>
<feature type="chain" id="PRO_5005191535" evidence="2">
    <location>
        <begin position="18"/>
        <end position="200"/>
    </location>
</feature>
<keyword evidence="2" id="KW-0732">Signal</keyword>
<dbReference type="VEuPathDB" id="CryptoDB:Vbra_19459"/>
<name>A0A0G4H3D5_VITBC</name>
<dbReference type="Proteomes" id="UP000041254">
    <property type="component" value="Unassembled WGS sequence"/>
</dbReference>
<organism evidence="3 4">
    <name type="scientific">Vitrella brassicaformis (strain CCMP3155)</name>
    <dbReference type="NCBI Taxonomy" id="1169540"/>
    <lineage>
        <taxon>Eukaryota</taxon>
        <taxon>Sar</taxon>
        <taxon>Alveolata</taxon>
        <taxon>Colpodellida</taxon>
        <taxon>Vitrellaceae</taxon>
        <taxon>Vitrella</taxon>
    </lineage>
</organism>
<sequence length="200" mass="21862">MMLTIRALAHSIWSVLGIATQLSGELTLEGLQAQGRATQNIASSGSARRVGCGLTRGSDSSEQRALPPMGNTPSGCTKKSAEAAVPALPTTVQETEAEIKECKNYIGLLRVAEHDETEFEREVEEKIERTESFEQRTNLAEVVRQAEESHGTVISFIKAKEERQKQLEQHLEALRKLQPTAQDKGEQQNGIPSEPKAVVA</sequence>
<feature type="signal peptide" evidence="2">
    <location>
        <begin position="1"/>
        <end position="17"/>
    </location>
</feature>
<evidence type="ECO:0000256" key="2">
    <source>
        <dbReference type="SAM" id="SignalP"/>
    </source>
</evidence>
<evidence type="ECO:0000256" key="1">
    <source>
        <dbReference type="SAM" id="MobiDB-lite"/>
    </source>
</evidence>
<accession>A0A0G4H3D5</accession>